<gene>
    <name evidence="1" type="ORF">CHLRE_01g028713v5</name>
</gene>
<name>A0A2K3E6K2_CHLRE</name>
<dbReference type="RefSeq" id="XP_042928518.1">
    <property type="nucleotide sequence ID" value="XM_043058604.1"/>
</dbReference>
<organism evidence="1 2">
    <name type="scientific">Chlamydomonas reinhardtii</name>
    <name type="common">Chlamydomonas smithii</name>
    <dbReference type="NCBI Taxonomy" id="3055"/>
    <lineage>
        <taxon>Eukaryota</taxon>
        <taxon>Viridiplantae</taxon>
        <taxon>Chlorophyta</taxon>
        <taxon>core chlorophytes</taxon>
        <taxon>Chlorophyceae</taxon>
        <taxon>CS clade</taxon>
        <taxon>Chlamydomonadales</taxon>
        <taxon>Chlamydomonadaceae</taxon>
        <taxon>Chlamydomonas</taxon>
    </lineage>
</organism>
<evidence type="ECO:0000313" key="1">
    <source>
        <dbReference type="EMBL" id="PNW88422.1"/>
    </source>
</evidence>
<dbReference type="Proteomes" id="UP000006906">
    <property type="component" value="Chromosome 1"/>
</dbReference>
<protein>
    <submittedName>
        <fullName evidence="1">Uncharacterized protein</fullName>
    </submittedName>
</protein>
<sequence length="58" mass="6500">MTPEHKAAIALYKLAHNSPYSTLEALFVWRQAPRVRSTSSSSRPLCRACVAWLPSVED</sequence>
<dbReference type="Gramene" id="PNW88422">
    <property type="protein sequence ID" value="PNW88422"/>
    <property type="gene ID" value="CHLRE_01g028713v5"/>
</dbReference>
<accession>A0A2K3E6K2</accession>
<proteinExistence type="predicted"/>
<dbReference type="AlphaFoldDB" id="A0A2K3E6K2"/>
<dbReference type="KEGG" id="cre:CHLRE_01g028713v5"/>
<evidence type="ECO:0000313" key="2">
    <source>
        <dbReference type="Proteomes" id="UP000006906"/>
    </source>
</evidence>
<keyword evidence="2" id="KW-1185">Reference proteome</keyword>
<dbReference type="EMBL" id="CM008962">
    <property type="protein sequence ID" value="PNW88422.1"/>
    <property type="molecule type" value="Genomic_DNA"/>
</dbReference>
<reference evidence="1 2" key="1">
    <citation type="journal article" date="2007" name="Science">
        <title>The Chlamydomonas genome reveals the evolution of key animal and plant functions.</title>
        <authorList>
            <person name="Merchant S.S."/>
            <person name="Prochnik S.E."/>
            <person name="Vallon O."/>
            <person name="Harris E.H."/>
            <person name="Karpowicz S.J."/>
            <person name="Witman G.B."/>
            <person name="Terry A."/>
            <person name="Salamov A."/>
            <person name="Fritz-Laylin L.K."/>
            <person name="Marechal-Drouard L."/>
            <person name="Marshall W.F."/>
            <person name="Qu L.H."/>
            <person name="Nelson D.R."/>
            <person name="Sanderfoot A.A."/>
            <person name="Spalding M.H."/>
            <person name="Kapitonov V.V."/>
            <person name="Ren Q."/>
            <person name="Ferris P."/>
            <person name="Lindquist E."/>
            <person name="Shapiro H."/>
            <person name="Lucas S.M."/>
            <person name="Grimwood J."/>
            <person name="Schmutz J."/>
            <person name="Cardol P."/>
            <person name="Cerutti H."/>
            <person name="Chanfreau G."/>
            <person name="Chen C.L."/>
            <person name="Cognat V."/>
            <person name="Croft M.T."/>
            <person name="Dent R."/>
            <person name="Dutcher S."/>
            <person name="Fernandez E."/>
            <person name="Fukuzawa H."/>
            <person name="Gonzalez-Ballester D."/>
            <person name="Gonzalez-Halphen D."/>
            <person name="Hallmann A."/>
            <person name="Hanikenne M."/>
            <person name="Hippler M."/>
            <person name="Inwood W."/>
            <person name="Jabbari K."/>
            <person name="Kalanon M."/>
            <person name="Kuras R."/>
            <person name="Lefebvre P.A."/>
            <person name="Lemaire S.D."/>
            <person name="Lobanov A.V."/>
            <person name="Lohr M."/>
            <person name="Manuell A."/>
            <person name="Meier I."/>
            <person name="Mets L."/>
            <person name="Mittag M."/>
            <person name="Mittelmeier T."/>
            <person name="Moroney J.V."/>
            <person name="Moseley J."/>
            <person name="Napoli C."/>
            <person name="Nedelcu A.M."/>
            <person name="Niyogi K."/>
            <person name="Novoselov S.V."/>
            <person name="Paulsen I.T."/>
            <person name="Pazour G."/>
            <person name="Purton S."/>
            <person name="Ral J.P."/>
            <person name="Riano-Pachon D.M."/>
            <person name="Riekhof W."/>
            <person name="Rymarquis L."/>
            <person name="Schroda M."/>
            <person name="Stern D."/>
            <person name="Umen J."/>
            <person name="Willows R."/>
            <person name="Wilson N."/>
            <person name="Zimmer S.L."/>
            <person name="Allmer J."/>
            <person name="Balk J."/>
            <person name="Bisova K."/>
            <person name="Chen C.J."/>
            <person name="Elias M."/>
            <person name="Gendler K."/>
            <person name="Hauser C."/>
            <person name="Lamb M.R."/>
            <person name="Ledford H."/>
            <person name="Long J.C."/>
            <person name="Minagawa J."/>
            <person name="Page M.D."/>
            <person name="Pan J."/>
            <person name="Pootakham W."/>
            <person name="Roje S."/>
            <person name="Rose A."/>
            <person name="Stahlberg E."/>
            <person name="Terauchi A.M."/>
            <person name="Yang P."/>
            <person name="Ball S."/>
            <person name="Bowler C."/>
            <person name="Dieckmann C.L."/>
            <person name="Gladyshev V.N."/>
            <person name="Green P."/>
            <person name="Jorgensen R."/>
            <person name="Mayfield S."/>
            <person name="Mueller-Roeber B."/>
            <person name="Rajamani S."/>
            <person name="Sayre R.T."/>
            <person name="Brokstein P."/>
            <person name="Dubchak I."/>
            <person name="Goodstein D."/>
            <person name="Hornick L."/>
            <person name="Huang Y.W."/>
            <person name="Jhaveri J."/>
            <person name="Luo Y."/>
            <person name="Martinez D."/>
            <person name="Ngau W.C."/>
            <person name="Otillar B."/>
            <person name="Poliakov A."/>
            <person name="Porter A."/>
            <person name="Szajkowski L."/>
            <person name="Werner G."/>
            <person name="Zhou K."/>
            <person name="Grigoriev I.V."/>
            <person name="Rokhsar D.S."/>
            <person name="Grossman A.R."/>
        </authorList>
    </citation>
    <scope>NUCLEOTIDE SEQUENCE [LARGE SCALE GENOMIC DNA]</scope>
    <source>
        <strain evidence="2">CC-503</strain>
    </source>
</reference>
<dbReference type="InParanoid" id="A0A2K3E6K2"/>
<dbReference type="GeneID" id="5715333"/>